<dbReference type="Pfam" id="PF25390">
    <property type="entry name" value="WD40_RLD"/>
    <property type="match status" value="1"/>
</dbReference>
<comment type="caution">
    <text evidence="5">The sequence shown here is derived from an EMBL/GenBank/DDBJ whole genome shotgun (WGS) entry which is preliminary data.</text>
</comment>
<accession>A0A397S6V6</accession>
<dbReference type="Proteomes" id="UP000265703">
    <property type="component" value="Unassembled WGS sequence"/>
</dbReference>
<dbReference type="InterPro" id="IPR000408">
    <property type="entry name" value="Reg_chr_condens"/>
</dbReference>
<dbReference type="STRING" id="658196.A0A397S6V6"/>
<evidence type="ECO:0000256" key="1">
    <source>
        <dbReference type="ARBA" id="ARBA00022658"/>
    </source>
</evidence>
<feature type="repeat" description="RCC1" evidence="3">
    <location>
        <begin position="331"/>
        <end position="382"/>
    </location>
</feature>
<name>A0A397S6V6_9GLOM</name>
<sequence>IPKLPQQIGHVYAIGSNDFSQCGVEETEVFKLSHIKSLDQFNIVDISAGSVHSAALTIDGKVVTWGCNDHGKYDIGEEGEPAYAEGLDDVNIVKVVCGGNTTFAISDQGHLYATGTFKGEDGIIGFSHDSRIEQPIFTRYKPLEYLTIVDIAAGEDHALALTKDGDVYAWGNDEAHRLGRKFSGRRLLEPVNLGLKHIVRLYAGSYHNFAIDNNGQVWTFGANNMGQCGLDGLKQAIIPPEKHLFFNKVGQRVKEFAAGQHHTIARMQNGIVYGFGRCDYGQLGLGEKAAAILRPNETRARMVTPTIIPNLTAIKLIETGDNFSMAVDDANNIYSWGFGAYHVLGNGSDNDELSPFRIPDLNELEDKEIIRISCGSLHGLFL</sequence>
<dbReference type="GO" id="GO:0005085">
    <property type="term" value="F:guanyl-nucleotide exchange factor activity"/>
    <property type="evidence" value="ECO:0007669"/>
    <property type="project" value="TreeGrafter"/>
</dbReference>
<reference evidence="5 6" key="1">
    <citation type="submission" date="2018-06" db="EMBL/GenBank/DDBJ databases">
        <title>Comparative genomics reveals the genomic features of Rhizophagus irregularis, R. cerebriforme, R. diaphanum and Gigaspora rosea, and their symbiotic lifestyle signature.</title>
        <authorList>
            <person name="Morin E."/>
            <person name="San Clemente H."/>
            <person name="Chen E.C.H."/>
            <person name="De La Providencia I."/>
            <person name="Hainaut M."/>
            <person name="Kuo A."/>
            <person name="Kohler A."/>
            <person name="Murat C."/>
            <person name="Tang N."/>
            <person name="Roy S."/>
            <person name="Loubradou J."/>
            <person name="Henrissat B."/>
            <person name="Grigoriev I.V."/>
            <person name="Corradi N."/>
            <person name="Roux C."/>
            <person name="Martin F.M."/>
        </authorList>
    </citation>
    <scope>NUCLEOTIDE SEQUENCE [LARGE SCALE GENOMIC DNA]</scope>
    <source>
        <strain evidence="5 6">DAOM 227022</strain>
    </source>
</reference>
<feature type="repeat" description="RCC1" evidence="3">
    <location>
        <begin position="9"/>
        <end position="59"/>
    </location>
</feature>
<dbReference type="InterPro" id="IPR051553">
    <property type="entry name" value="Ran_GTPase-activating"/>
</dbReference>
<feature type="repeat" description="RCC1" evidence="3">
    <location>
        <begin position="109"/>
        <end position="164"/>
    </location>
</feature>
<feature type="non-terminal residue" evidence="5">
    <location>
        <position position="1"/>
    </location>
</feature>
<dbReference type="InterPro" id="IPR058923">
    <property type="entry name" value="RCC1-like_dom"/>
</dbReference>
<evidence type="ECO:0000313" key="5">
    <source>
        <dbReference type="EMBL" id="RIA80426.1"/>
    </source>
</evidence>
<dbReference type="EMBL" id="QKYT01000971">
    <property type="protein sequence ID" value="RIA80426.1"/>
    <property type="molecule type" value="Genomic_DNA"/>
</dbReference>
<feature type="repeat" description="RCC1" evidence="3">
    <location>
        <begin position="60"/>
        <end position="108"/>
    </location>
</feature>
<keyword evidence="1" id="KW-0344">Guanine-nucleotide releasing factor</keyword>
<dbReference type="SUPFAM" id="SSF50985">
    <property type="entry name" value="RCC1/BLIP-II"/>
    <property type="match status" value="1"/>
</dbReference>
<dbReference type="OrthoDB" id="61110at2759"/>
<feature type="domain" description="RCC1-like" evidence="4">
    <location>
        <begin position="10"/>
        <end position="380"/>
    </location>
</feature>
<dbReference type="PROSITE" id="PS50012">
    <property type="entry name" value="RCC1_3"/>
    <property type="match status" value="7"/>
</dbReference>
<keyword evidence="2" id="KW-0677">Repeat</keyword>
<dbReference type="Gene3D" id="2.130.10.30">
    <property type="entry name" value="Regulator of chromosome condensation 1/beta-lactamase-inhibitor protein II"/>
    <property type="match status" value="1"/>
</dbReference>
<dbReference type="GO" id="GO:0005737">
    <property type="term" value="C:cytoplasm"/>
    <property type="evidence" value="ECO:0007669"/>
    <property type="project" value="TreeGrafter"/>
</dbReference>
<dbReference type="AlphaFoldDB" id="A0A397S6V6"/>
<dbReference type="InterPro" id="IPR009091">
    <property type="entry name" value="RCC1/BLIP-II"/>
</dbReference>
<organism evidence="5 6">
    <name type="scientific">Glomus cerebriforme</name>
    <dbReference type="NCBI Taxonomy" id="658196"/>
    <lineage>
        <taxon>Eukaryota</taxon>
        <taxon>Fungi</taxon>
        <taxon>Fungi incertae sedis</taxon>
        <taxon>Mucoromycota</taxon>
        <taxon>Glomeromycotina</taxon>
        <taxon>Glomeromycetes</taxon>
        <taxon>Glomerales</taxon>
        <taxon>Glomeraceae</taxon>
        <taxon>Glomus</taxon>
    </lineage>
</organism>
<proteinExistence type="predicted"/>
<dbReference type="PANTHER" id="PTHR45982:SF1">
    <property type="entry name" value="REGULATOR OF CHROMOSOME CONDENSATION"/>
    <property type="match status" value="1"/>
</dbReference>
<feature type="repeat" description="RCC1" evidence="3">
    <location>
        <begin position="215"/>
        <end position="269"/>
    </location>
</feature>
<evidence type="ECO:0000259" key="4">
    <source>
        <dbReference type="Pfam" id="PF25390"/>
    </source>
</evidence>
<feature type="repeat" description="RCC1" evidence="3">
    <location>
        <begin position="270"/>
        <end position="330"/>
    </location>
</feature>
<feature type="repeat" description="RCC1" evidence="3">
    <location>
        <begin position="165"/>
        <end position="214"/>
    </location>
</feature>
<dbReference type="PANTHER" id="PTHR45982">
    <property type="entry name" value="REGULATOR OF CHROMOSOME CONDENSATION"/>
    <property type="match status" value="1"/>
</dbReference>
<feature type="non-terminal residue" evidence="5">
    <location>
        <position position="382"/>
    </location>
</feature>
<evidence type="ECO:0000256" key="3">
    <source>
        <dbReference type="PROSITE-ProRule" id="PRU00235"/>
    </source>
</evidence>
<gene>
    <name evidence="5" type="ORF">C1645_681699</name>
</gene>
<evidence type="ECO:0000256" key="2">
    <source>
        <dbReference type="ARBA" id="ARBA00022737"/>
    </source>
</evidence>
<protein>
    <submittedName>
        <fullName evidence="5">Regulator of chromosome condensation 1/beta-lactamase-inhibitor protein II</fullName>
    </submittedName>
</protein>
<evidence type="ECO:0000313" key="6">
    <source>
        <dbReference type="Proteomes" id="UP000265703"/>
    </source>
</evidence>
<dbReference type="PROSITE" id="PS00626">
    <property type="entry name" value="RCC1_2"/>
    <property type="match status" value="1"/>
</dbReference>
<keyword evidence="6" id="KW-1185">Reference proteome</keyword>
<dbReference type="PRINTS" id="PR00633">
    <property type="entry name" value="RCCNDNSATION"/>
</dbReference>